<gene>
    <name evidence="1" type="ORF">KM295_03475</name>
</gene>
<dbReference type="AlphaFoldDB" id="A0A9R1D5P9"/>
<dbReference type="Proteomes" id="UP001139494">
    <property type="component" value="Unassembled WGS sequence"/>
</dbReference>
<proteinExistence type="predicted"/>
<protein>
    <submittedName>
        <fullName evidence="1">Uncharacterized protein</fullName>
    </submittedName>
</protein>
<reference evidence="1" key="1">
    <citation type="journal article" date="2023" name="Front. Microbiol.">
        <title>Genomic-based phylogenetic and metabolic analyses of the genus Natronomonas, and description of Natronomonas aquatica sp. nov.</title>
        <authorList>
            <person name="Garcia-Roldan A."/>
            <person name="Duran-Viseras A."/>
            <person name="de la Haba R.R."/>
            <person name="Corral P."/>
            <person name="Sanchez-Porro C."/>
            <person name="Ventosa A."/>
        </authorList>
    </citation>
    <scope>NUCLEOTIDE SEQUENCE</scope>
    <source>
        <strain evidence="1">F2-12</strain>
    </source>
</reference>
<sequence length="109" mass="12256">MIQVSDELRDVCVGATVNLFVSVGETSRRLKGEVYETRERGENGDVVEVRITEGAPGDSDIVFWLGFAEEATYMLPLDAYDDRLVYVEYRHNGARTGLNVRTVREVGVR</sequence>
<dbReference type="EMBL" id="JAHLKM010000002">
    <property type="protein sequence ID" value="MCQ4332563.1"/>
    <property type="molecule type" value="Genomic_DNA"/>
</dbReference>
<organism evidence="1 2">
    <name type="scientific">Natronomonas aquatica</name>
    <dbReference type="NCBI Taxonomy" id="2841590"/>
    <lineage>
        <taxon>Archaea</taxon>
        <taxon>Methanobacteriati</taxon>
        <taxon>Methanobacteriota</taxon>
        <taxon>Stenosarchaea group</taxon>
        <taxon>Halobacteria</taxon>
        <taxon>Halobacteriales</taxon>
        <taxon>Natronomonadaceae</taxon>
        <taxon>Natronomonas</taxon>
    </lineage>
</organism>
<comment type="caution">
    <text evidence="1">The sequence shown here is derived from an EMBL/GenBank/DDBJ whole genome shotgun (WGS) entry which is preliminary data.</text>
</comment>
<name>A0A9R1D5P9_9EURY</name>
<accession>A0A9R1D5P9</accession>
<dbReference type="RefSeq" id="WP_256028490.1">
    <property type="nucleotide sequence ID" value="NZ_JAHLKM010000002.1"/>
</dbReference>
<evidence type="ECO:0000313" key="2">
    <source>
        <dbReference type="Proteomes" id="UP001139494"/>
    </source>
</evidence>
<keyword evidence="2" id="KW-1185">Reference proteome</keyword>
<evidence type="ECO:0000313" key="1">
    <source>
        <dbReference type="EMBL" id="MCQ4332563.1"/>
    </source>
</evidence>